<evidence type="ECO:0000313" key="2">
    <source>
        <dbReference type="EMBL" id="CAB4161153.1"/>
    </source>
</evidence>
<proteinExistence type="predicted"/>
<dbReference type="EMBL" id="LR796330">
    <property type="protein sequence ID" value="CAB4137431.1"/>
    <property type="molecule type" value="Genomic_DNA"/>
</dbReference>
<organism evidence="2">
    <name type="scientific">uncultured Caudovirales phage</name>
    <dbReference type="NCBI Taxonomy" id="2100421"/>
    <lineage>
        <taxon>Viruses</taxon>
        <taxon>Duplodnaviria</taxon>
        <taxon>Heunggongvirae</taxon>
        <taxon>Uroviricota</taxon>
        <taxon>Caudoviricetes</taxon>
        <taxon>Peduoviridae</taxon>
        <taxon>Maltschvirus</taxon>
        <taxon>Maltschvirus maltsch</taxon>
    </lineage>
</organism>
<dbReference type="EMBL" id="LR796701">
    <property type="protein sequence ID" value="CAB4161153.1"/>
    <property type="molecule type" value="Genomic_DNA"/>
</dbReference>
<evidence type="ECO:0000313" key="3">
    <source>
        <dbReference type="EMBL" id="CAB4166549.1"/>
    </source>
</evidence>
<evidence type="ECO:0000313" key="1">
    <source>
        <dbReference type="EMBL" id="CAB4137431.1"/>
    </source>
</evidence>
<protein>
    <submittedName>
        <fullName evidence="2">Uncharacterized protein</fullName>
    </submittedName>
</protein>
<dbReference type="Pfam" id="PF23148">
    <property type="entry name" value="Gp77"/>
    <property type="match status" value="1"/>
</dbReference>
<reference evidence="2" key="1">
    <citation type="submission" date="2020-04" db="EMBL/GenBank/DDBJ databases">
        <authorList>
            <person name="Chiriac C."/>
            <person name="Salcher M."/>
            <person name="Ghai R."/>
            <person name="Kavagutti S V."/>
        </authorList>
    </citation>
    <scope>NUCLEOTIDE SEQUENCE</scope>
</reference>
<gene>
    <name evidence="1" type="ORF">UFOVP322_39</name>
    <name evidence="2" type="ORF">UFOVP771_37</name>
    <name evidence="3" type="ORF">UFOVP850_37</name>
</gene>
<name>A0A6J5NQN1_9CAUD</name>
<sequence length="109" mass="12201">MAVRSGFEQTIQGLTIRKDTEARLIYTFDWSEWLPTGDSIASSLYTITARANDPDPLAIHTQGTQGTKTYVELKEGQEGKVYTVTCKITTTNGLIDRRNFRVKVEARSA</sequence>
<accession>A0A6J5NQN1</accession>
<dbReference type="InterPro" id="IPR056928">
    <property type="entry name" value="Gp77-like"/>
</dbReference>
<dbReference type="EMBL" id="LR796796">
    <property type="protein sequence ID" value="CAB4166549.1"/>
    <property type="molecule type" value="Genomic_DNA"/>
</dbReference>